<dbReference type="Gene3D" id="1.10.357.90">
    <property type="match status" value="1"/>
</dbReference>
<dbReference type="EMBL" id="AP028217">
    <property type="protein sequence ID" value="BEI93950.1"/>
    <property type="molecule type" value="Genomic_DNA"/>
</dbReference>
<gene>
    <name evidence="16" type="primary">EST2</name>
    <name evidence="16" type="ORF">CcaverHIS019_0604090</name>
</gene>
<evidence type="ECO:0000256" key="6">
    <source>
        <dbReference type="ARBA" id="ARBA00022695"/>
    </source>
</evidence>
<dbReference type="PANTHER" id="PTHR12066">
    <property type="entry name" value="TELOMERASE REVERSE TRANSCRIPTASE"/>
    <property type="match status" value="1"/>
</dbReference>
<evidence type="ECO:0000256" key="12">
    <source>
        <dbReference type="ARBA" id="ARBA00048173"/>
    </source>
</evidence>
<evidence type="ECO:0000256" key="3">
    <source>
        <dbReference type="ARBA" id="ARBA00016182"/>
    </source>
</evidence>
<evidence type="ECO:0000256" key="1">
    <source>
        <dbReference type="ARBA" id="ARBA00008001"/>
    </source>
</evidence>
<evidence type="ECO:0000256" key="13">
    <source>
        <dbReference type="RuleBase" id="RU365061"/>
    </source>
</evidence>
<keyword evidence="8 13" id="KW-0460">Magnesium</keyword>
<protein>
    <recommendedName>
        <fullName evidence="3 13">Telomerase reverse transcriptase</fullName>
        <ecNumber evidence="2 13">2.7.7.49</ecNumber>
    </recommendedName>
    <alternativeName>
        <fullName evidence="13">Telomerase catalytic subunit</fullName>
    </alternativeName>
</protein>
<comment type="similarity">
    <text evidence="1 13">Belongs to the reverse transcriptase family. Telomerase subfamily.</text>
</comment>
<evidence type="ECO:0000256" key="5">
    <source>
        <dbReference type="ARBA" id="ARBA00022679"/>
    </source>
</evidence>
<accession>A0AA48L8N6</accession>
<dbReference type="Pfam" id="PF12009">
    <property type="entry name" value="Telomerase_RBD"/>
    <property type="match status" value="1"/>
</dbReference>
<feature type="compositionally biased region" description="Basic and acidic residues" evidence="14">
    <location>
        <begin position="354"/>
        <end position="368"/>
    </location>
</feature>
<dbReference type="GO" id="GO:0042162">
    <property type="term" value="F:telomeric DNA binding"/>
    <property type="evidence" value="ECO:0007669"/>
    <property type="project" value="TreeGrafter"/>
</dbReference>
<dbReference type="AlphaFoldDB" id="A0AA48L8N6"/>
<keyword evidence="17" id="KW-1185">Reference proteome</keyword>
<dbReference type="InterPro" id="IPR043502">
    <property type="entry name" value="DNA/RNA_pol_sf"/>
</dbReference>
<dbReference type="GO" id="GO:0046872">
    <property type="term" value="F:metal ion binding"/>
    <property type="evidence" value="ECO:0007669"/>
    <property type="project" value="UniProtKB-KW"/>
</dbReference>
<dbReference type="Gene3D" id="1.10.132.70">
    <property type="match status" value="1"/>
</dbReference>
<keyword evidence="11 13" id="KW-0539">Nucleus</keyword>
<keyword evidence="5 13" id="KW-0808">Transferase</keyword>
<evidence type="ECO:0000256" key="10">
    <source>
        <dbReference type="ARBA" id="ARBA00022918"/>
    </source>
</evidence>
<keyword evidence="4 13" id="KW-0158">Chromosome</keyword>
<organism evidence="16 17">
    <name type="scientific">Cutaneotrichosporon cavernicola</name>
    <dbReference type="NCBI Taxonomy" id="279322"/>
    <lineage>
        <taxon>Eukaryota</taxon>
        <taxon>Fungi</taxon>
        <taxon>Dikarya</taxon>
        <taxon>Basidiomycota</taxon>
        <taxon>Agaricomycotina</taxon>
        <taxon>Tremellomycetes</taxon>
        <taxon>Trichosporonales</taxon>
        <taxon>Trichosporonaceae</taxon>
        <taxon>Cutaneotrichosporon</taxon>
    </lineage>
</organism>
<evidence type="ECO:0000259" key="15">
    <source>
        <dbReference type="PROSITE" id="PS50878"/>
    </source>
</evidence>
<evidence type="ECO:0000256" key="14">
    <source>
        <dbReference type="SAM" id="MobiDB-lite"/>
    </source>
</evidence>
<dbReference type="CDD" id="cd01648">
    <property type="entry name" value="TERT"/>
    <property type="match status" value="1"/>
</dbReference>
<dbReference type="KEGG" id="ccac:CcaHIS019_0604090"/>
<keyword evidence="7 13" id="KW-0479">Metal-binding</keyword>
<dbReference type="EC" id="2.7.7.49" evidence="2 13"/>
<dbReference type="GO" id="GO:0003720">
    <property type="term" value="F:telomerase activity"/>
    <property type="evidence" value="ECO:0007669"/>
    <property type="project" value="InterPro"/>
</dbReference>
<dbReference type="InterPro" id="IPR000477">
    <property type="entry name" value="RT_dom"/>
</dbReference>
<dbReference type="GeneID" id="85497820"/>
<dbReference type="InterPro" id="IPR021891">
    <property type="entry name" value="Telomerase_RBD"/>
</dbReference>
<keyword evidence="9 13" id="KW-0779">Telomere</keyword>
<feature type="region of interest" description="Disordered" evidence="14">
    <location>
        <begin position="354"/>
        <end position="377"/>
    </location>
</feature>
<evidence type="ECO:0000256" key="4">
    <source>
        <dbReference type="ARBA" id="ARBA00022454"/>
    </source>
</evidence>
<dbReference type="GO" id="GO:0007004">
    <property type="term" value="P:telomere maintenance via telomerase"/>
    <property type="evidence" value="ECO:0007669"/>
    <property type="project" value="TreeGrafter"/>
</dbReference>
<proteinExistence type="inferred from homology"/>
<evidence type="ECO:0000256" key="7">
    <source>
        <dbReference type="ARBA" id="ARBA00022723"/>
    </source>
</evidence>
<dbReference type="Pfam" id="PF00078">
    <property type="entry name" value="RVT_1"/>
    <property type="match status" value="1"/>
</dbReference>
<comment type="catalytic activity">
    <reaction evidence="12 13">
        <text>DNA(n) + a 2'-deoxyribonucleoside 5'-triphosphate = DNA(n+1) + diphosphate</text>
        <dbReference type="Rhea" id="RHEA:22508"/>
        <dbReference type="Rhea" id="RHEA-COMP:17339"/>
        <dbReference type="Rhea" id="RHEA-COMP:17340"/>
        <dbReference type="ChEBI" id="CHEBI:33019"/>
        <dbReference type="ChEBI" id="CHEBI:61560"/>
        <dbReference type="ChEBI" id="CHEBI:173112"/>
        <dbReference type="EC" id="2.7.7.49"/>
    </reaction>
</comment>
<evidence type="ECO:0000313" key="17">
    <source>
        <dbReference type="Proteomes" id="UP001233271"/>
    </source>
</evidence>
<dbReference type="InterPro" id="IPR003545">
    <property type="entry name" value="Telomerase_RT"/>
</dbReference>
<evidence type="ECO:0000256" key="11">
    <source>
        <dbReference type="ARBA" id="ARBA00023242"/>
    </source>
</evidence>
<dbReference type="GO" id="GO:0000333">
    <property type="term" value="C:telomerase catalytic core complex"/>
    <property type="evidence" value="ECO:0007669"/>
    <property type="project" value="TreeGrafter"/>
</dbReference>
<reference evidence="16" key="1">
    <citation type="journal article" date="2023" name="BMC Genomics">
        <title>Chromosome-level genome assemblies of Cutaneotrichosporon spp. (Trichosporonales, Basidiomycota) reveal imbalanced evolution between nucleotide sequences and chromosome synteny.</title>
        <authorList>
            <person name="Kobayashi Y."/>
            <person name="Kayamori A."/>
            <person name="Aoki K."/>
            <person name="Shiwa Y."/>
            <person name="Matsutani M."/>
            <person name="Fujita N."/>
            <person name="Sugita T."/>
            <person name="Iwasaki W."/>
            <person name="Tanaka N."/>
            <person name="Takashima M."/>
        </authorList>
    </citation>
    <scope>NUCLEOTIDE SEQUENCE</scope>
    <source>
        <strain evidence="16">HIS019</strain>
    </source>
</reference>
<dbReference type="Proteomes" id="UP001233271">
    <property type="component" value="Chromosome 6"/>
</dbReference>
<sequence>MESGGTTLAAPTLSTPTITSEPLAKAIDTSALAERAMAPPPTYVTYQASFEPFTTDQYMFPEQDSWSLTDLERFQVDNLVFEDIKISESMYSPSLVTLTPYPGSTTPTYRAVNGGGSPSSFLASSMCVSSVRANQPQEWCFWFDRSVTSEEVDARMSNLMTAMLYQFHYHILDTVSGVRFSVMDLLQSVRATLSIYYPVLMTLGTHLTAVPSLVYNSDPTEYRDLLSTTICAPNAQAGTATPISPVQRTQQEAIDRLVQELVNARGPRGDALVWGTKPWSMSSHLNVSRPGVEAACAQTPASVLRGRPWHILRSRLGDAGFHHLFLSTSLFLPLGNNCYMQLNGAPLSEMKELGKKRPAEGGEADAKRVRPNPKKASPASVTLCRQRIFYGRPQLNSRGKIAHGLPRDHILNRLRPKALPSDEECEALLCVIFDSKAPGGSGARGSLARRATMVGAMREILARQSRIAHGAILSRCLDRTTALGLDGDSTPPELAPVPHTQVCRYLDAVLRSAFPAKFVGAHNFGVILKNMRRLVTLNQNELITVHSLMQGVRVNELEWLCVKQQSRVPASEASKRRELATQFIHWLFNNYLIPLLKSTFYATETPTTGYGTVYFHHAAWANASVPHLNMLVATVLEELGPTETEEALTGQLGAASVRFIPKPNGRFRPIVNLGKRVTSLGTRIGTGASTLPSANEVLKNVQHILAFEMHRQRDDLGGVLFGTNEIFPLLQSLKKELMDERGQLPRLYFAKMDMQSAFDTVKQGKLLEVMEYILEKNHEYALALHCILLPPASKVSQGIPRKLFKTRAAATQAAQSQYGHQAKEMAETMRNAVVADLLRPREVTRTECMDLLRSHVGNNIWQYGNKLYRQKVGIPQGSCLSSLLCSFFYSWLAGDYLGWTRRRGTRLLRYIDDFLLVTDDYYLARRFVTTMSCGFPEYGAHISPSKTVLSFELAHNGQALPVISLSKLTPDLPFCGFLIDTKTLDFSIDPDRMLSAPIRQSFALRKVREPGASFVGWLNRQLQNRNQVDTHHNSLQTVYLNVFINFALTAMKIPHYFTGSLDARRAALVFGWLVMAGEYTYTAGRARVQHAARKDSAEHYAIRRHAFMFMALSAYRLVLVRKASRFHRVVDLLVRELEGKYRAEADLDVAAVRGWAIVKNAKF</sequence>
<dbReference type="PROSITE" id="PS50878">
    <property type="entry name" value="RT_POL"/>
    <property type="match status" value="1"/>
</dbReference>
<evidence type="ECO:0000256" key="9">
    <source>
        <dbReference type="ARBA" id="ARBA00022895"/>
    </source>
</evidence>
<keyword evidence="10 13" id="KW-0695">RNA-directed DNA polymerase</keyword>
<dbReference type="PRINTS" id="PR01365">
    <property type="entry name" value="TELOMERASERT"/>
</dbReference>
<keyword evidence="6 13" id="KW-0548">Nucleotidyltransferase</keyword>
<dbReference type="PANTHER" id="PTHR12066:SF0">
    <property type="entry name" value="TELOMERASE REVERSE TRANSCRIPTASE"/>
    <property type="match status" value="1"/>
</dbReference>
<evidence type="ECO:0000313" key="16">
    <source>
        <dbReference type="EMBL" id="BEI93950.1"/>
    </source>
</evidence>
<dbReference type="SUPFAM" id="SSF56672">
    <property type="entry name" value="DNA/RNA polymerases"/>
    <property type="match status" value="1"/>
</dbReference>
<dbReference type="SMART" id="SM00975">
    <property type="entry name" value="Telomerase_RBD"/>
    <property type="match status" value="1"/>
</dbReference>
<dbReference type="GO" id="GO:0070034">
    <property type="term" value="F:telomerase RNA binding"/>
    <property type="evidence" value="ECO:0007669"/>
    <property type="project" value="TreeGrafter"/>
</dbReference>
<dbReference type="GO" id="GO:0000781">
    <property type="term" value="C:chromosome, telomeric region"/>
    <property type="evidence" value="ECO:0007669"/>
    <property type="project" value="UniProtKB-SubCell"/>
</dbReference>
<dbReference type="RefSeq" id="XP_060459215.1">
    <property type="nucleotide sequence ID" value="XM_060602863.1"/>
</dbReference>
<evidence type="ECO:0000256" key="2">
    <source>
        <dbReference type="ARBA" id="ARBA00012493"/>
    </source>
</evidence>
<evidence type="ECO:0000256" key="8">
    <source>
        <dbReference type="ARBA" id="ARBA00022842"/>
    </source>
</evidence>
<feature type="domain" description="Reverse transcriptase" evidence="15">
    <location>
        <begin position="641"/>
        <end position="979"/>
    </location>
</feature>
<comment type="function">
    <text evidence="13">Telomerase is a ribonucleoprotein enzyme essential for the replication of chromosome termini in most eukaryotes. It elongates telomeres. It is a reverse transcriptase that adds simple sequence repeats to chromosome ends by copying a template sequence within the RNA component of the enzyme.</text>
</comment>
<comment type="subcellular location">
    <subcellularLocation>
        <location evidence="13">Nucleus</location>
    </subcellularLocation>
    <subcellularLocation>
        <location evidence="13">Chromosome</location>
        <location evidence="13">Telomere</location>
    </subcellularLocation>
</comment>
<name>A0AA48L8N6_9TREE</name>